<dbReference type="Proteomes" id="UP000525078">
    <property type="component" value="Unassembled WGS sequence"/>
</dbReference>
<dbReference type="GO" id="GO:0008173">
    <property type="term" value="F:RNA methyltransferase activity"/>
    <property type="evidence" value="ECO:0007669"/>
    <property type="project" value="UniProtKB-UniRule"/>
</dbReference>
<name>A0A7J6GPD6_CANSA</name>
<evidence type="ECO:0000313" key="9">
    <source>
        <dbReference type="EMBL" id="KAF4384784.1"/>
    </source>
</evidence>
<comment type="caution">
    <text evidence="9">The sequence shown here is derived from an EMBL/GenBank/DDBJ whole genome shotgun (WGS) entry which is preliminary data.</text>
</comment>
<proteinExistence type="inferred from homology"/>
<gene>
    <name evidence="10" type="ORF">F8388_002947</name>
    <name evidence="9" type="ORF">G4B88_007092</name>
</gene>
<dbReference type="EMBL" id="JAATIQ010000090">
    <property type="protein sequence ID" value="KAF4384784.1"/>
    <property type="molecule type" value="Genomic_DNA"/>
</dbReference>
<dbReference type="SUPFAM" id="SSF53335">
    <property type="entry name" value="S-adenosyl-L-methionine-dependent methyltransferases"/>
    <property type="match status" value="1"/>
</dbReference>
<evidence type="ECO:0000256" key="2">
    <source>
        <dbReference type="ARBA" id="ARBA00022603"/>
    </source>
</evidence>
<accession>A0A7J6GPD6</accession>
<dbReference type="InterPro" id="IPR029063">
    <property type="entry name" value="SAM-dependent_MTases_sf"/>
</dbReference>
<feature type="region of interest" description="Disordered" evidence="7">
    <location>
        <begin position="125"/>
        <end position="153"/>
    </location>
</feature>
<evidence type="ECO:0000256" key="5">
    <source>
        <dbReference type="PROSITE-ProRule" id="PRU00848"/>
    </source>
</evidence>
<dbReference type="InterPro" id="IPR024160">
    <property type="entry name" value="BIN3_SAM-bd_dom"/>
</dbReference>
<evidence type="ECO:0000256" key="1">
    <source>
        <dbReference type="ARBA" id="ARBA00008361"/>
    </source>
</evidence>
<feature type="compositionally biased region" description="Basic and acidic residues" evidence="7">
    <location>
        <begin position="125"/>
        <end position="136"/>
    </location>
</feature>
<dbReference type="PROSITE" id="PS51515">
    <property type="entry name" value="BIN3_SAM"/>
    <property type="match status" value="1"/>
</dbReference>
<evidence type="ECO:0000256" key="6">
    <source>
        <dbReference type="RuleBase" id="RU367087"/>
    </source>
</evidence>
<dbReference type="PANTHER" id="PTHR12315:SF0">
    <property type="entry name" value="7SK SNRNA METHYLPHOSPHATE CAPPING ENZYME"/>
    <property type="match status" value="1"/>
</dbReference>
<dbReference type="PANTHER" id="PTHR12315">
    <property type="entry name" value="BICOID-INTERACTING PROTEIN RELATED"/>
    <property type="match status" value="1"/>
</dbReference>
<keyword evidence="4 5" id="KW-0949">S-adenosyl-L-methionine</keyword>
<comment type="similarity">
    <text evidence="1 6">Belongs to the methyltransferase superfamily.</text>
</comment>
<evidence type="ECO:0000256" key="7">
    <source>
        <dbReference type="SAM" id="MobiDB-lite"/>
    </source>
</evidence>
<feature type="compositionally biased region" description="Basic and acidic residues" evidence="7">
    <location>
        <begin position="16"/>
        <end position="28"/>
    </location>
</feature>
<dbReference type="Pfam" id="PF06859">
    <property type="entry name" value="Bin3"/>
    <property type="match status" value="1"/>
</dbReference>
<keyword evidence="12" id="KW-1185">Reference proteome</keyword>
<evidence type="ECO:0000313" key="11">
    <source>
        <dbReference type="Proteomes" id="UP000525078"/>
    </source>
</evidence>
<sequence>MGNSEKREKKMKAEKRKGEERSTKEVEQKKKKHKEIFPYGNYRNYYGYRLGQDIEEDPRLKVMKKEWFEGKDCLDVGCNNGIITIQIAKKFHCQSILGVDIDSNRIEDAYWHLRKFVKIDSAGKIHGKDSKSKDSEDANGLGNNITASSDEETKQNLKISTTLPKNLSDIVSFRQENFVQSRHPPEKFYDAILWQVRLIVHINKRVFCLMQYSLSVSKWIHLNWGDDGLITLFSKIWKLLNPGGIFVLEPQPWKSYDNNRRVSETTAENFKKIIFRPECFQELLLDKIGFRTVEDVTSGLSGSKTGFDRPIFVFRK</sequence>
<dbReference type="InterPro" id="IPR010675">
    <property type="entry name" value="Bin3_C"/>
</dbReference>
<feature type="region of interest" description="Disordered" evidence="7">
    <location>
        <begin position="1"/>
        <end position="32"/>
    </location>
</feature>
<dbReference type="Gene3D" id="3.40.50.150">
    <property type="entry name" value="Vaccinia Virus protein VP39"/>
    <property type="match status" value="1"/>
</dbReference>
<feature type="domain" description="Bin3-type SAM" evidence="8">
    <location>
        <begin position="57"/>
        <end position="316"/>
    </location>
</feature>
<evidence type="ECO:0000313" key="10">
    <source>
        <dbReference type="EMBL" id="KAF4390005.1"/>
    </source>
</evidence>
<dbReference type="EC" id="2.1.1.-" evidence="6"/>
<dbReference type="GO" id="GO:0032259">
    <property type="term" value="P:methylation"/>
    <property type="evidence" value="ECO:0007669"/>
    <property type="project" value="UniProtKB-KW"/>
</dbReference>
<evidence type="ECO:0000256" key="3">
    <source>
        <dbReference type="ARBA" id="ARBA00022679"/>
    </source>
</evidence>
<evidence type="ECO:0000259" key="8">
    <source>
        <dbReference type="PROSITE" id="PS51515"/>
    </source>
</evidence>
<reference evidence="11 12" key="1">
    <citation type="journal article" date="2020" name="bioRxiv">
        <title>Sequence and annotation of 42 cannabis genomes reveals extensive copy number variation in cannabinoid synthesis and pathogen resistance genes.</title>
        <authorList>
            <person name="Mckernan K.J."/>
            <person name="Helbert Y."/>
            <person name="Kane L.T."/>
            <person name="Ebling H."/>
            <person name="Zhang L."/>
            <person name="Liu B."/>
            <person name="Eaton Z."/>
            <person name="Mclaughlin S."/>
            <person name="Kingan S."/>
            <person name="Baybayan P."/>
            <person name="Concepcion G."/>
            <person name="Jordan M."/>
            <person name="Riva A."/>
            <person name="Barbazuk W."/>
            <person name="Harkins T."/>
        </authorList>
    </citation>
    <scope>NUCLEOTIDE SEQUENCE [LARGE SCALE GENOMIC DNA]</scope>
    <source>
        <strain evidence="11 12">cv. Jamaican Lion 4</strain>
        <strain evidence="9">Father</strain>
        <strain evidence="10">Mother</strain>
        <tissue evidence="9">Leaf</tissue>
    </source>
</reference>
<protein>
    <recommendedName>
        <fullName evidence="6">RNA methyltransferase</fullName>
        <ecNumber evidence="6">2.1.1.-</ecNumber>
    </recommendedName>
</protein>
<dbReference type="EMBL" id="JAATIP010000030">
    <property type="protein sequence ID" value="KAF4390005.1"/>
    <property type="molecule type" value="Genomic_DNA"/>
</dbReference>
<dbReference type="GO" id="GO:0040031">
    <property type="term" value="P:snRNA modification"/>
    <property type="evidence" value="ECO:0007669"/>
    <property type="project" value="TreeGrafter"/>
</dbReference>
<dbReference type="InterPro" id="IPR039772">
    <property type="entry name" value="Bin3-like"/>
</dbReference>
<dbReference type="AlphaFoldDB" id="A0A7J6GPD6"/>
<organism evidence="9 12">
    <name type="scientific">Cannabis sativa</name>
    <name type="common">Hemp</name>
    <name type="synonym">Marijuana</name>
    <dbReference type="NCBI Taxonomy" id="3483"/>
    <lineage>
        <taxon>Eukaryota</taxon>
        <taxon>Viridiplantae</taxon>
        <taxon>Streptophyta</taxon>
        <taxon>Embryophyta</taxon>
        <taxon>Tracheophyta</taxon>
        <taxon>Spermatophyta</taxon>
        <taxon>Magnoliopsida</taxon>
        <taxon>eudicotyledons</taxon>
        <taxon>Gunneridae</taxon>
        <taxon>Pentapetalae</taxon>
        <taxon>rosids</taxon>
        <taxon>fabids</taxon>
        <taxon>Rosales</taxon>
        <taxon>Cannabaceae</taxon>
        <taxon>Cannabis</taxon>
    </lineage>
</organism>
<keyword evidence="3 6" id="KW-0808">Transferase</keyword>
<dbReference type="GO" id="GO:0008171">
    <property type="term" value="F:O-methyltransferase activity"/>
    <property type="evidence" value="ECO:0007669"/>
    <property type="project" value="UniProtKB-UniRule"/>
</dbReference>
<evidence type="ECO:0000256" key="4">
    <source>
        <dbReference type="ARBA" id="ARBA00022691"/>
    </source>
</evidence>
<dbReference type="GO" id="GO:0017069">
    <property type="term" value="F:snRNA binding"/>
    <property type="evidence" value="ECO:0007669"/>
    <property type="project" value="TreeGrafter"/>
</dbReference>
<dbReference type="Proteomes" id="UP000583929">
    <property type="component" value="Unassembled WGS sequence"/>
</dbReference>
<keyword evidence="2 6" id="KW-0489">Methyltransferase</keyword>
<evidence type="ECO:0000313" key="12">
    <source>
        <dbReference type="Proteomes" id="UP000583929"/>
    </source>
</evidence>